<dbReference type="InterPro" id="IPR000700">
    <property type="entry name" value="PAS-assoc_C"/>
</dbReference>
<dbReference type="InterPro" id="IPR003661">
    <property type="entry name" value="HisK_dim/P_dom"/>
</dbReference>
<dbReference type="Gene3D" id="3.30.565.10">
    <property type="entry name" value="Histidine kinase-like ATPase, C-terminal domain"/>
    <property type="match status" value="1"/>
</dbReference>
<dbReference type="Pfam" id="PF08448">
    <property type="entry name" value="PAS_4"/>
    <property type="match status" value="1"/>
</dbReference>
<name>A0A7Z0LJG1_9GAMM</name>
<dbReference type="InterPro" id="IPR003594">
    <property type="entry name" value="HATPase_dom"/>
</dbReference>
<dbReference type="Proteomes" id="UP000586119">
    <property type="component" value="Unassembled WGS sequence"/>
</dbReference>
<dbReference type="RefSeq" id="WP_179929355.1">
    <property type="nucleotide sequence ID" value="NZ_JACCDF010000002.1"/>
</dbReference>
<evidence type="ECO:0000256" key="2">
    <source>
        <dbReference type="ARBA" id="ARBA00012438"/>
    </source>
</evidence>
<dbReference type="InterPro" id="IPR013655">
    <property type="entry name" value="PAS_fold_3"/>
</dbReference>
<dbReference type="GO" id="GO:0000155">
    <property type="term" value="F:phosphorelay sensor kinase activity"/>
    <property type="evidence" value="ECO:0007669"/>
    <property type="project" value="InterPro"/>
</dbReference>
<reference evidence="8 9" key="1">
    <citation type="journal article" date="2015" name="Int. J. Syst. Evol. Microbiol.">
        <title>Halomonas salicampi sp. nov., a halotolerant and alkalitolerant bacterium isolated from a saltern soil.</title>
        <authorList>
            <person name="Lee J.C."/>
            <person name="Kim Y.S."/>
            <person name="Yun B.S."/>
            <person name="Whang K.S."/>
        </authorList>
    </citation>
    <scope>NUCLEOTIDE SEQUENCE [LARGE SCALE GENOMIC DNA]</scope>
    <source>
        <strain evidence="8 9">BH103</strain>
    </source>
</reference>
<dbReference type="Pfam" id="PF08447">
    <property type="entry name" value="PAS_3"/>
    <property type="match status" value="1"/>
</dbReference>
<dbReference type="GO" id="GO:0005886">
    <property type="term" value="C:plasma membrane"/>
    <property type="evidence" value="ECO:0007669"/>
    <property type="project" value="UniProtKB-ARBA"/>
</dbReference>
<evidence type="ECO:0000259" key="6">
    <source>
        <dbReference type="PROSITE" id="PS50109"/>
    </source>
</evidence>
<dbReference type="InterPro" id="IPR036097">
    <property type="entry name" value="HisK_dim/P_sf"/>
</dbReference>
<keyword evidence="4" id="KW-0808">Transferase</keyword>
<dbReference type="PROSITE" id="PS50109">
    <property type="entry name" value="HIS_KIN"/>
    <property type="match status" value="1"/>
</dbReference>
<evidence type="ECO:0000256" key="3">
    <source>
        <dbReference type="ARBA" id="ARBA00022553"/>
    </source>
</evidence>
<keyword evidence="9" id="KW-1185">Reference proteome</keyword>
<dbReference type="PANTHER" id="PTHR43304">
    <property type="entry name" value="PHYTOCHROME-LIKE PROTEIN CPH1"/>
    <property type="match status" value="1"/>
</dbReference>
<evidence type="ECO:0000259" key="7">
    <source>
        <dbReference type="PROSITE" id="PS50113"/>
    </source>
</evidence>
<dbReference type="SMART" id="SM00086">
    <property type="entry name" value="PAC"/>
    <property type="match status" value="2"/>
</dbReference>
<comment type="caution">
    <text evidence="8">The sequence shown here is derived from an EMBL/GenBank/DDBJ whole genome shotgun (WGS) entry which is preliminary data.</text>
</comment>
<dbReference type="AlphaFoldDB" id="A0A7Z0LJG1"/>
<dbReference type="Pfam" id="PF00512">
    <property type="entry name" value="HisKA"/>
    <property type="match status" value="1"/>
</dbReference>
<dbReference type="Pfam" id="PF02518">
    <property type="entry name" value="HATPase_c"/>
    <property type="match status" value="1"/>
</dbReference>
<sequence length="490" mass="55891">MSDSPEHADYATLVEHHPFMLNRFLPDTTLVYVNSAMATFFEANPDALIGKRWLDMVGEEERRQWHEHYAQFTPEAPRHQLINCVGGPKGDSHWIEWTNTAFFGDDGSLMFIQAVGIDVTARMEARTALEINEERYALAQQAAGFGVWEWHPERDEIVWDAQCYRMLGLSPSDKPLTFTEWLSRLHPDDVERCSKAVNEQLLEGNEFIIEFRYQTASGYLWVQGRGQVFERDTSGAPLRLIGTHLDIQSLKSVQQELSRSNQELEQFAYAVSHDLRQPLRMVNSYLQLLTRELGNDLSDDAQEMIHFAREGAERMDKMILGILDYSRVGRKTSPMEWVDSRAVLDDVMGFLKPMLTESGGHVHIKGDWPEVYASRDELTRLLQNLLDNALKYVEKGTTPDVTITGHQQACEWQVDVQDNGIGIAPEQQDRLFGVFTRLQPRSRFEGTGIGLAICKRIVEHHEGKISVTSPGEGDGSCFTFTLPITRHYQD</sequence>
<dbReference type="Gene3D" id="3.30.450.20">
    <property type="entry name" value="PAS domain"/>
    <property type="match status" value="2"/>
</dbReference>
<dbReference type="InterPro" id="IPR005467">
    <property type="entry name" value="His_kinase_dom"/>
</dbReference>
<dbReference type="InterPro" id="IPR000014">
    <property type="entry name" value="PAS"/>
</dbReference>
<dbReference type="PANTHER" id="PTHR43304:SF1">
    <property type="entry name" value="PAC DOMAIN-CONTAINING PROTEIN"/>
    <property type="match status" value="1"/>
</dbReference>
<dbReference type="InterPro" id="IPR004358">
    <property type="entry name" value="Sig_transdc_His_kin-like_C"/>
</dbReference>
<dbReference type="SMART" id="SM00387">
    <property type="entry name" value="HATPase_c"/>
    <property type="match status" value="1"/>
</dbReference>
<accession>A0A7Z0LJG1</accession>
<evidence type="ECO:0000256" key="5">
    <source>
        <dbReference type="ARBA" id="ARBA00022777"/>
    </source>
</evidence>
<dbReference type="InterPro" id="IPR001610">
    <property type="entry name" value="PAC"/>
</dbReference>
<evidence type="ECO:0000256" key="4">
    <source>
        <dbReference type="ARBA" id="ARBA00022679"/>
    </source>
</evidence>
<dbReference type="EMBL" id="JACCDF010000002">
    <property type="protein sequence ID" value="NYS60032.1"/>
    <property type="molecule type" value="Genomic_DNA"/>
</dbReference>
<dbReference type="PRINTS" id="PR00344">
    <property type="entry name" value="BCTRLSENSOR"/>
</dbReference>
<proteinExistence type="predicted"/>
<dbReference type="EC" id="2.7.13.3" evidence="2"/>
<dbReference type="SUPFAM" id="SSF55785">
    <property type="entry name" value="PYP-like sensor domain (PAS domain)"/>
    <property type="match status" value="2"/>
</dbReference>
<dbReference type="InterPro" id="IPR013656">
    <property type="entry name" value="PAS_4"/>
</dbReference>
<dbReference type="InterPro" id="IPR035965">
    <property type="entry name" value="PAS-like_dom_sf"/>
</dbReference>
<dbReference type="SUPFAM" id="SSF55874">
    <property type="entry name" value="ATPase domain of HSP90 chaperone/DNA topoisomerase II/histidine kinase"/>
    <property type="match status" value="1"/>
</dbReference>
<dbReference type="FunFam" id="3.30.565.10:FF:000006">
    <property type="entry name" value="Sensor histidine kinase WalK"/>
    <property type="match status" value="1"/>
</dbReference>
<evidence type="ECO:0000313" key="8">
    <source>
        <dbReference type="EMBL" id="NYS60032.1"/>
    </source>
</evidence>
<dbReference type="SUPFAM" id="SSF47384">
    <property type="entry name" value="Homodimeric domain of signal transducing histidine kinase"/>
    <property type="match status" value="1"/>
</dbReference>
<dbReference type="Gene3D" id="1.10.287.130">
    <property type="match status" value="1"/>
</dbReference>
<feature type="domain" description="Histidine kinase" evidence="6">
    <location>
        <begin position="270"/>
        <end position="486"/>
    </location>
</feature>
<organism evidence="8 9">
    <name type="scientific">Vreelandella salicampi</name>
    <dbReference type="NCBI Taxonomy" id="1449798"/>
    <lineage>
        <taxon>Bacteria</taxon>
        <taxon>Pseudomonadati</taxon>
        <taxon>Pseudomonadota</taxon>
        <taxon>Gammaproteobacteria</taxon>
        <taxon>Oceanospirillales</taxon>
        <taxon>Halomonadaceae</taxon>
        <taxon>Vreelandella</taxon>
    </lineage>
</organism>
<dbReference type="SMART" id="SM00091">
    <property type="entry name" value="PAS"/>
    <property type="match status" value="2"/>
</dbReference>
<dbReference type="PROSITE" id="PS50113">
    <property type="entry name" value="PAC"/>
    <property type="match status" value="1"/>
</dbReference>
<dbReference type="CDD" id="cd00130">
    <property type="entry name" value="PAS"/>
    <property type="match status" value="2"/>
</dbReference>
<dbReference type="InterPro" id="IPR052162">
    <property type="entry name" value="Sensor_kinase/Photoreceptor"/>
</dbReference>
<gene>
    <name evidence="8" type="ORF">HZS81_04560</name>
</gene>
<dbReference type="NCBIfam" id="TIGR00229">
    <property type="entry name" value="sensory_box"/>
    <property type="match status" value="1"/>
</dbReference>
<dbReference type="CDD" id="cd00082">
    <property type="entry name" value="HisKA"/>
    <property type="match status" value="1"/>
</dbReference>
<keyword evidence="5" id="KW-0418">Kinase</keyword>
<evidence type="ECO:0000256" key="1">
    <source>
        <dbReference type="ARBA" id="ARBA00000085"/>
    </source>
</evidence>
<protein>
    <recommendedName>
        <fullName evidence="2">histidine kinase</fullName>
        <ecNumber evidence="2">2.7.13.3</ecNumber>
    </recommendedName>
</protein>
<evidence type="ECO:0000313" key="9">
    <source>
        <dbReference type="Proteomes" id="UP000586119"/>
    </source>
</evidence>
<dbReference type="SMART" id="SM00388">
    <property type="entry name" value="HisKA"/>
    <property type="match status" value="1"/>
</dbReference>
<dbReference type="InterPro" id="IPR036890">
    <property type="entry name" value="HATPase_C_sf"/>
</dbReference>
<keyword evidence="3" id="KW-0597">Phosphoprotein</keyword>
<comment type="catalytic activity">
    <reaction evidence="1">
        <text>ATP + protein L-histidine = ADP + protein N-phospho-L-histidine.</text>
        <dbReference type="EC" id="2.7.13.3"/>
    </reaction>
</comment>
<feature type="domain" description="PAC" evidence="7">
    <location>
        <begin position="75"/>
        <end position="131"/>
    </location>
</feature>